<proteinExistence type="inferred from homology"/>
<dbReference type="Gene3D" id="3.30.1140.32">
    <property type="entry name" value="Ribosomal protein S3, C-terminal domain"/>
    <property type="match status" value="1"/>
</dbReference>
<dbReference type="GO" id="GO:0006412">
    <property type="term" value="P:translation"/>
    <property type="evidence" value="ECO:0007669"/>
    <property type="project" value="InterPro"/>
</dbReference>
<dbReference type="GO" id="GO:0003735">
    <property type="term" value="F:structural constituent of ribosome"/>
    <property type="evidence" value="ECO:0007669"/>
    <property type="project" value="InterPro"/>
</dbReference>
<reference evidence="5" key="2">
    <citation type="journal article" date="2018" name="Sci. Data">
        <title>The draft genome sequence of cork oak.</title>
        <authorList>
            <person name="Ramos A.M."/>
            <person name="Usie A."/>
            <person name="Barbosa P."/>
            <person name="Barros P.M."/>
            <person name="Capote T."/>
            <person name="Chaves I."/>
            <person name="Simoes F."/>
            <person name="Abreu I."/>
            <person name="Carrasquinho I."/>
            <person name="Faro C."/>
            <person name="Guimaraes J.B."/>
            <person name="Mendonca D."/>
            <person name="Nobrega F."/>
            <person name="Rodrigues L."/>
            <person name="Saibo N.J.M."/>
            <person name="Varela M.C."/>
            <person name="Egas C."/>
            <person name="Matos J."/>
            <person name="Miguel C.M."/>
            <person name="Oliveira M.M."/>
            <person name="Ricardo C.P."/>
            <person name="Goncalves S."/>
        </authorList>
    </citation>
    <scope>NUCLEOTIDE SEQUENCE [LARGE SCALE GENOMIC DNA]</scope>
    <source>
        <strain evidence="5">HL8</strain>
    </source>
</reference>
<dbReference type="PANTHER" id="PTHR11760">
    <property type="entry name" value="30S/40S RIBOSOMAL PROTEIN S3"/>
    <property type="match status" value="1"/>
</dbReference>
<feature type="domain" description="Small ribosomal subunit protein uS3 C-terminal" evidence="4">
    <location>
        <begin position="203"/>
        <end position="258"/>
    </location>
</feature>
<name>A0AAW0MEW1_QUESU</name>
<dbReference type="InterPro" id="IPR001351">
    <property type="entry name" value="Ribosomal_uS3_C"/>
</dbReference>
<keyword evidence="2 5" id="KW-0689">Ribosomal protein</keyword>
<organism evidence="5">
    <name type="scientific">Quercus suber</name>
    <name type="common">Cork oak</name>
    <dbReference type="NCBI Taxonomy" id="58331"/>
    <lineage>
        <taxon>Eukaryota</taxon>
        <taxon>Viridiplantae</taxon>
        <taxon>Streptophyta</taxon>
        <taxon>Embryophyta</taxon>
        <taxon>Tracheophyta</taxon>
        <taxon>Spermatophyta</taxon>
        <taxon>Magnoliopsida</taxon>
        <taxon>eudicotyledons</taxon>
        <taxon>Gunneridae</taxon>
        <taxon>Pentapetalae</taxon>
        <taxon>rosids</taxon>
        <taxon>fabids</taxon>
        <taxon>Fagales</taxon>
        <taxon>Fagaceae</taxon>
        <taxon>Quercus</taxon>
    </lineage>
</organism>
<evidence type="ECO:0000313" key="5">
    <source>
        <dbReference type="EMBL" id="KAK7861434.1"/>
    </source>
</evidence>
<keyword evidence="3" id="KW-0687">Ribonucleoprotein</keyword>
<evidence type="ECO:0000256" key="2">
    <source>
        <dbReference type="ARBA" id="ARBA00022980"/>
    </source>
</evidence>
<evidence type="ECO:0000259" key="4">
    <source>
        <dbReference type="Pfam" id="PF00189"/>
    </source>
</evidence>
<gene>
    <name evidence="5" type="primary">RPS3B</name>
    <name evidence="5" type="ORF">CFP56_011387</name>
</gene>
<dbReference type="InterPro" id="IPR057258">
    <property type="entry name" value="Ribosomal_uS3"/>
</dbReference>
<dbReference type="AlphaFoldDB" id="A0AAW0MEW1"/>
<comment type="similarity">
    <text evidence="1">Belongs to the universal ribosomal protein uS3 family.</text>
</comment>
<reference evidence="5" key="1">
    <citation type="submission" date="2017-12" db="EMBL/GenBank/DDBJ databases">
        <authorList>
            <person name="Barbosa P."/>
            <person name="Usie A."/>
            <person name="Ramos A.M."/>
        </authorList>
    </citation>
    <scope>NUCLEOTIDE SEQUENCE</scope>
    <source>
        <strain evidence="5">HL8</strain>
        <tissue evidence="5">Leaves</tissue>
    </source>
</reference>
<dbReference type="SUPFAM" id="SSF54821">
    <property type="entry name" value="Ribosomal protein S3 C-terminal domain"/>
    <property type="match status" value="1"/>
</dbReference>
<evidence type="ECO:0000256" key="1">
    <source>
        <dbReference type="ARBA" id="ARBA00010761"/>
    </source>
</evidence>
<accession>A0AAW0MEW1</accession>
<comment type="caution">
    <text evidence="5">The sequence shown here is derived from an EMBL/GenBank/DDBJ whole genome shotgun (WGS) entry which is preliminary data.</text>
</comment>
<dbReference type="EMBL" id="PKMF04000002">
    <property type="protein sequence ID" value="KAK7861434.1"/>
    <property type="molecule type" value="Genomic_DNA"/>
</dbReference>
<dbReference type="GO" id="GO:0022627">
    <property type="term" value="C:cytosolic small ribosomal subunit"/>
    <property type="evidence" value="ECO:0007669"/>
    <property type="project" value="TreeGrafter"/>
</dbReference>
<dbReference type="InterPro" id="IPR036419">
    <property type="entry name" value="Ribosomal_S3_C_sf"/>
</dbReference>
<sequence>MPRLVHLESKHSSSQTLQPSVLQIPIPQPVHKSTKVNHIPNFQIIIIQQFLHITLNPNSNKSEILIAEKLDERAGEVSGIDELEDEAASTHAELESGNWVFDVVVETGLPLNVEADDKAVETAAVDAVDEGLNMVGHESNFEEVMGVLVHFISSDCIGSNGVVGLSFEEGFALVLVRSKTTNPKSFLDIGLKDNVIVAFGITKRACYGVLRFVMENGVKGCEVIVSGRLRAQRAKSMKFKDGYMISSGQPVKEYIDSGRVYLVLRSRLCLTGILRERWGQLHHNMLTVCDT</sequence>
<dbReference type="PANTHER" id="PTHR11760:SF69">
    <property type="entry name" value="SMALL RIBOSOMAL SUBUNIT PROTEIN US3X-RELATED"/>
    <property type="match status" value="1"/>
</dbReference>
<dbReference type="GO" id="GO:0005634">
    <property type="term" value="C:nucleus"/>
    <property type="evidence" value="ECO:0007669"/>
    <property type="project" value="TreeGrafter"/>
</dbReference>
<dbReference type="Pfam" id="PF00189">
    <property type="entry name" value="Ribosomal_S3_C"/>
    <property type="match status" value="1"/>
</dbReference>
<reference evidence="5" key="3">
    <citation type="submission" date="2023-07" db="EMBL/GenBank/DDBJ databases">
        <title>An improved reference 1 genome and first organelle genomes of Quercus suber.</title>
        <authorList>
            <consortium name="Genosuber Consortium"/>
            <person name="Usie A."/>
            <person name="Serra O."/>
            <person name="Barros P."/>
        </authorList>
    </citation>
    <scope>NUCLEOTIDE SEQUENCE</scope>
    <source>
        <strain evidence="5">HL8</strain>
        <tissue evidence="5">Leaves</tissue>
    </source>
</reference>
<protein>
    <submittedName>
        <fullName evidence="5">40s ribosomal protein s3-2</fullName>
    </submittedName>
</protein>
<evidence type="ECO:0000256" key="3">
    <source>
        <dbReference type="ARBA" id="ARBA00023274"/>
    </source>
</evidence>